<sequence>MASLGKKTGGRRKIEIKIIENEDDGLI</sequence>
<dbReference type="AlphaFoldDB" id="A0A7J9MIU8"/>
<dbReference type="EMBL" id="JABFAF010000011">
    <property type="protein sequence ID" value="MBA0870888.1"/>
    <property type="molecule type" value="Genomic_DNA"/>
</dbReference>
<proteinExistence type="predicted"/>
<name>A0A7J9MIU8_GOSSC</name>
<dbReference type="Proteomes" id="UP000593576">
    <property type="component" value="Unassembled WGS sequence"/>
</dbReference>
<keyword evidence="2" id="KW-1185">Reference proteome</keyword>
<protein>
    <submittedName>
        <fullName evidence="1">Uncharacterized protein</fullName>
    </submittedName>
</protein>
<evidence type="ECO:0000313" key="2">
    <source>
        <dbReference type="Proteomes" id="UP000593576"/>
    </source>
</evidence>
<gene>
    <name evidence="1" type="ORF">Goshw_018303</name>
</gene>
<accession>A0A7J9MIU8</accession>
<comment type="caution">
    <text evidence="1">The sequence shown here is derived from an EMBL/GenBank/DDBJ whole genome shotgun (WGS) entry which is preliminary data.</text>
</comment>
<organism evidence="1 2">
    <name type="scientific">Gossypium schwendimanii</name>
    <name type="common">Cotton</name>
    <dbReference type="NCBI Taxonomy" id="34291"/>
    <lineage>
        <taxon>Eukaryota</taxon>
        <taxon>Viridiplantae</taxon>
        <taxon>Streptophyta</taxon>
        <taxon>Embryophyta</taxon>
        <taxon>Tracheophyta</taxon>
        <taxon>Spermatophyta</taxon>
        <taxon>Magnoliopsida</taxon>
        <taxon>eudicotyledons</taxon>
        <taxon>Gunneridae</taxon>
        <taxon>Pentapetalae</taxon>
        <taxon>rosids</taxon>
        <taxon>malvids</taxon>
        <taxon>Malvales</taxon>
        <taxon>Malvaceae</taxon>
        <taxon>Malvoideae</taxon>
        <taxon>Gossypium</taxon>
    </lineage>
</organism>
<reference evidence="1 2" key="1">
    <citation type="journal article" date="2019" name="Genome Biol. Evol.">
        <title>Insights into the evolution of the New World diploid cottons (Gossypium, subgenus Houzingenia) based on genome sequencing.</title>
        <authorList>
            <person name="Grover C.E."/>
            <person name="Arick M.A. 2nd"/>
            <person name="Thrash A."/>
            <person name="Conover J.L."/>
            <person name="Sanders W.S."/>
            <person name="Peterson D.G."/>
            <person name="Frelichowski J.E."/>
            <person name="Scheffler J.A."/>
            <person name="Scheffler B.E."/>
            <person name="Wendel J.F."/>
        </authorList>
    </citation>
    <scope>NUCLEOTIDE SEQUENCE [LARGE SCALE GENOMIC DNA]</scope>
    <source>
        <strain evidence="1">1</strain>
        <tissue evidence="1">Leaf</tissue>
    </source>
</reference>
<evidence type="ECO:0000313" key="1">
    <source>
        <dbReference type="EMBL" id="MBA0870888.1"/>
    </source>
</evidence>